<dbReference type="Pfam" id="PF00001">
    <property type="entry name" value="7tm_1"/>
    <property type="match status" value="1"/>
</dbReference>
<keyword evidence="3 9" id="KW-0812">Transmembrane</keyword>
<evidence type="ECO:0000256" key="6">
    <source>
        <dbReference type="ARBA" id="ARBA00023136"/>
    </source>
</evidence>
<dbReference type="OrthoDB" id="9994952at2759"/>
<dbReference type="GO" id="GO:0008528">
    <property type="term" value="F:G protein-coupled peptide receptor activity"/>
    <property type="evidence" value="ECO:0007669"/>
    <property type="project" value="TreeGrafter"/>
</dbReference>
<proteinExistence type="predicted"/>
<dbReference type="GO" id="GO:0007218">
    <property type="term" value="P:neuropeptide signaling pathway"/>
    <property type="evidence" value="ECO:0007669"/>
    <property type="project" value="TreeGrafter"/>
</dbReference>
<evidence type="ECO:0000256" key="4">
    <source>
        <dbReference type="ARBA" id="ARBA00022989"/>
    </source>
</evidence>
<keyword evidence="8" id="KW-0807">Transducer</keyword>
<protein>
    <recommendedName>
        <fullName evidence="10">G-protein coupled receptors family 1 profile domain-containing protein</fullName>
    </recommendedName>
</protein>
<feature type="transmembrane region" description="Helical" evidence="9">
    <location>
        <begin position="47"/>
        <end position="70"/>
    </location>
</feature>
<dbReference type="Proteomes" id="UP000663891">
    <property type="component" value="Unassembled WGS sequence"/>
</dbReference>
<feature type="transmembrane region" description="Helical" evidence="9">
    <location>
        <begin position="90"/>
        <end position="109"/>
    </location>
</feature>
<dbReference type="AlphaFoldDB" id="A0A814P827"/>
<feature type="transmembrane region" description="Helical" evidence="9">
    <location>
        <begin position="174"/>
        <end position="197"/>
    </location>
</feature>
<keyword evidence="5" id="KW-0297">G-protein coupled receptor</keyword>
<comment type="caution">
    <text evidence="11">The sequence shown here is derived from an EMBL/GenBank/DDBJ whole genome shotgun (WGS) entry which is preliminary data.</text>
</comment>
<feature type="transmembrane region" description="Helical" evidence="9">
    <location>
        <begin position="218"/>
        <end position="242"/>
    </location>
</feature>
<dbReference type="SUPFAM" id="SSF81321">
    <property type="entry name" value="Family A G protein-coupled receptor-like"/>
    <property type="match status" value="1"/>
</dbReference>
<evidence type="ECO:0000256" key="7">
    <source>
        <dbReference type="ARBA" id="ARBA00023170"/>
    </source>
</evidence>
<dbReference type="PANTHER" id="PTHR24230">
    <property type="entry name" value="G-PROTEIN COUPLED RECEPTOR"/>
    <property type="match status" value="1"/>
</dbReference>
<accession>A0A814P827</accession>
<evidence type="ECO:0000256" key="9">
    <source>
        <dbReference type="SAM" id="Phobius"/>
    </source>
</evidence>
<gene>
    <name evidence="12" type="ORF">OKA104_LOCUS27409</name>
    <name evidence="11" type="ORF">VCS650_LOCUS20181</name>
</gene>
<keyword evidence="6 9" id="KW-0472">Membrane</keyword>
<dbReference type="PROSITE" id="PS50262">
    <property type="entry name" value="G_PROTEIN_RECEP_F1_2"/>
    <property type="match status" value="1"/>
</dbReference>
<dbReference type="EMBL" id="CAJNON010000207">
    <property type="protein sequence ID" value="CAF1102530.1"/>
    <property type="molecule type" value="Genomic_DNA"/>
</dbReference>
<organism evidence="11 13">
    <name type="scientific">Adineta steineri</name>
    <dbReference type="NCBI Taxonomy" id="433720"/>
    <lineage>
        <taxon>Eukaryota</taxon>
        <taxon>Metazoa</taxon>
        <taxon>Spiralia</taxon>
        <taxon>Gnathifera</taxon>
        <taxon>Rotifera</taxon>
        <taxon>Eurotatoria</taxon>
        <taxon>Bdelloidea</taxon>
        <taxon>Adinetida</taxon>
        <taxon>Adinetidae</taxon>
        <taxon>Adineta</taxon>
    </lineage>
</organism>
<evidence type="ECO:0000313" key="13">
    <source>
        <dbReference type="Proteomes" id="UP000663891"/>
    </source>
</evidence>
<dbReference type="GO" id="GO:0005886">
    <property type="term" value="C:plasma membrane"/>
    <property type="evidence" value="ECO:0007669"/>
    <property type="project" value="UniProtKB-SubCell"/>
</dbReference>
<comment type="subcellular location">
    <subcellularLocation>
        <location evidence="1">Cell membrane</location>
        <topology evidence="1">Multi-pass membrane protein</topology>
    </subcellularLocation>
</comment>
<keyword evidence="2" id="KW-1003">Cell membrane</keyword>
<feature type="transmembrane region" description="Helical" evidence="9">
    <location>
        <begin position="129"/>
        <end position="154"/>
    </location>
</feature>
<keyword evidence="7" id="KW-0675">Receptor</keyword>
<evidence type="ECO:0000256" key="1">
    <source>
        <dbReference type="ARBA" id="ARBA00004651"/>
    </source>
</evidence>
<evidence type="ECO:0000256" key="5">
    <source>
        <dbReference type="ARBA" id="ARBA00023040"/>
    </source>
</evidence>
<sequence length="330" mass="38499">MSTDILKLAKQYSLYSGCILFSFGFIGNILNILVFTQLKLFRDNRTAFYLTVESINNFIYQFQTISVTILTLTYGDDATERALGWCKFRYMLSQILVLTSYYTLCLIAIDQFFSTNHQFRLRQICTIKLARYITFISICIWIAHGILSGCFYDIQGSLGCVISNPTWQQYISSFFYPVLGGLLPIAITSLFSLLAFHNVRRIVRRQIPIVRRRLDQQLTAMVLIRAVIAACFMSPFTIYRIYITKFPVSQNQSMQYAIARLIQSVFLSLINIHFSASFYIFLILSSRFRRQVRFLLVKKCWQRLKYLFHLNNNQINPENAEAFRTDLELA</sequence>
<dbReference type="InterPro" id="IPR000276">
    <property type="entry name" value="GPCR_Rhodpsn"/>
</dbReference>
<dbReference type="Proteomes" id="UP000663881">
    <property type="component" value="Unassembled WGS sequence"/>
</dbReference>
<keyword evidence="4 9" id="KW-1133">Transmembrane helix</keyword>
<evidence type="ECO:0000313" key="11">
    <source>
        <dbReference type="EMBL" id="CAF1102530.1"/>
    </source>
</evidence>
<evidence type="ECO:0000256" key="8">
    <source>
        <dbReference type="ARBA" id="ARBA00023224"/>
    </source>
</evidence>
<evidence type="ECO:0000256" key="3">
    <source>
        <dbReference type="ARBA" id="ARBA00022692"/>
    </source>
</evidence>
<feature type="domain" description="G-protein coupled receptors family 1 profile" evidence="10">
    <location>
        <begin position="27"/>
        <end position="281"/>
    </location>
</feature>
<evidence type="ECO:0000256" key="2">
    <source>
        <dbReference type="ARBA" id="ARBA00022475"/>
    </source>
</evidence>
<dbReference type="Gene3D" id="1.20.1070.10">
    <property type="entry name" value="Rhodopsin 7-helix transmembrane proteins"/>
    <property type="match status" value="1"/>
</dbReference>
<reference evidence="11" key="1">
    <citation type="submission" date="2021-02" db="EMBL/GenBank/DDBJ databases">
        <authorList>
            <person name="Nowell W R."/>
        </authorList>
    </citation>
    <scope>NUCLEOTIDE SEQUENCE</scope>
</reference>
<feature type="transmembrane region" description="Helical" evidence="9">
    <location>
        <begin position="262"/>
        <end position="284"/>
    </location>
</feature>
<dbReference type="EMBL" id="CAJOAY010002519">
    <property type="protein sequence ID" value="CAF3958856.1"/>
    <property type="molecule type" value="Genomic_DNA"/>
</dbReference>
<name>A0A814P827_9BILA</name>
<evidence type="ECO:0000313" key="12">
    <source>
        <dbReference type="EMBL" id="CAF3958856.1"/>
    </source>
</evidence>
<feature type="transmembrane region" description="Helical" evidence="9">
    <location>
        <begin position="12"/>
        <end position="35"/>
    </location>
</feature>
<dbReference type="InterPro" id="IPR017452">
    <property type="entry name" value="GPCR_Rhodpsn_7TM"/>
</dbReference>
<evidence type="ECO:0000259" key="10">
    <source>
        <dbReference type="PROSITE" id="PS50262"/>
    </source>
</evidence>